<keyword evidence="3" id="KW-1185">Reference proteome</keyword>
<dbReference type="AlphaFoldDB" id="A0AAD2CJN0"/>
<name>A0AAD2CJN0_9STRA</name>
<evidence type="ECO:0000313" key="3">
    <source>
        <dbReference type="Proteomes" id="UP001295423"/>
    </source>
</evidence>
<proteinExistence type="predicted"/>
<comment type="caution">
    <text evidence="2">The sequence shown here is derived from an EMBL/GenBank/DDBJ whole genome shotgun (WGS) entry which is preliminary data.</text>
</comment>
<accession>A0AAD2CJN0</accession>
<dbReference type="Proteomes" id="UP001295423">
    <property type="component" value="Unassembled WGS sequence"/>
</dbReference>
<reference evidence="2" key="1">
    <citation type="submission" date="2023-08" db="EMBL/GenBank/DDBJ databases">
        <authorList>
            <person name="Audoor S."/>
            <person name="Bilcke G."/>
        </authorList>
    </citation>
    <scope>NUCLEOTIDE SEQUENCE</scope>
</reference>
<keyword evidence="1" id="KW-0472">Membrane</keyword>
<organism evidence="2 3">
    <name type="scientific">Cylindrotheca closterium</name>
    <dbReference type="NCBI Taxonomy" id="2856"/>
    <lineage>
        <taxon>Eukaryota</taxon>
        <taxon>Sar</taxon>
        <taxon>Stramenopiles</taxon>
        <taxon>Ochrophyta</taxon>
        <taxon>Bacillariophyta</taxon>
        <taxon>Bacillariophyceae</taxon>
        <taxon>Bacillariophycidae</taxon>
        <taxon>Bacillariales</taxon>
        <taxon>Bacillariaceae</taxon>
        <taxon>Cylindrotheca</taxon>
    </lineage>
</organism>
<sequence>MFAVTRHASKFTTQISQGRAAYRSFSSDVVTPRRGAGLMERLSSFFVGAGLTALVTQFYIFQEIKEGNEAMIEKQKDLEKRVAKLEG</sequence>
<gene>
    <name evidence="2" type="ORF">CYCCA115_LOCUS4145</name>
</gene>
<protein>
    <submittedName>
        <fullName evidence="2">Uncharacterized protein</fullName>
    </submittedName>
</protein>
<evidence type="ECO:0000313" key="2">
    <source>
        <dbReference type="EMBL" id="CAJ1934808.1"/>
    </source>
</evidence>
<keyword evidence="1" id="KW-0812">Transmembrane</keyword>
<keyword evidence="1" id="KW-1133">Transmembrane helix</keyword>
<feature type="transmembrane region" description="Helical" evidence="1">
    <location>
        <begin position="42"/>
        <end position="61"/>
    </location>
</feature>
<evidence type="ECO:0000256" key="1">
    <source>
        <dbReference type="SAM" id="Phobius"/>
    </source>
</evidence>
<dbReference type="EMBL" id="CAKOGP040000391">
    <property type="protein sequence ID" value="CAJ1934808.1"/>
    <property type="molecule type" value="Genomic_DNA"/>
</dbReference>